<feature type="domain" description="GTP cyclohydrolase II" evidence="19">
    <location>
        <begin position="215"/>
        <end position="376"/>
    </location>
</feature>
<dbReference type="EMBL" id="AZDG01000003">
    <property type="protein sequence ID" value="KRK65375.1"/>
    <property type="molecule type" value="Genomic_DNA"/>
</dbReference>
<evidence type="ECO:0000256" key="17">
    <source>
        <dbReference type="HAMAP-Rule" id="MF_00179"/>
    </source>
</evidence>
<dbReference type="InterPro" id="IPR036144">
    <property type="entry name" value="RibA-like_sf"/>
</dbReference>
<dbReference type="RefSeq" id="WP_057764433.1">
    <property type="nucleotide sequence ID" value="NZ_AZDG01000003.1"/>
</dbReference>
<feature type="active site" description="Proton acceptor" evidence="17">
    <location>
        <position position="332"/>
    </location>
</feature>
<dbReference type="GO" id="GO:0003935">
    <property type="term" value="F:GTP cyclohydrolase II activity"/>
    <property type="evidence" value="ECO:0007669"/>
    <property type="project" value="UniProtKB-UniRule"/>
</dbReference>
<reference evidence="20 21" key="1">
    <citation type="journal article" date="2015" name="Genome Announc.">
        <title>Expanding the biotechnology potential of lactobacilli through comparative genomics of 213 strains and associated genera.</title>
        <authorList>
            <person name="Sun Z."/>
            <person name="Harris H.M."/>
            <person name="McCann A."/>
            <person name="Guo C."/>
            <person name="Argimon S."/>
            <person name="Zhang W."/>
            <person name="Yang X."/>
            <person name="Jeffery I.B."/>
            <person name="Cooney J.C."/>
            <person name="Kagawa T.F."/>
            <person name="Liu W."/>
            <person name="Song Y."/>
            <person name="Salvetti E."/>
            <person name="Wrobel A."/>
            <person name="Rasinkangas P."/>
            <person name="Parkhill J."/>
            <person name="Rea M.C."/>
            <person name="O'Sullivan O."/>
            <person name="Ritari J."/>
            <person name="Douillard F.P."/>
            <person name="Paul Ross R."/>
            <person name="Yang R."/>
            <person name="Briner A.E."/>
            <person name="Felis G.E."/>
            <person name="de Vos W.M."/>
            <person name="Barrangou R."/>
            <person name="Klaenhammer T.R."/>
            <person name="Caufield P.W."/>
            <person name="Cui Y."/>
            <person name="Zhang H."/>
            <person name="O'Toole P.W."/>
        </authorList>
    </citation>
    <scope>NUCLEOTIDE SEQUENCE [LARGE SCALE GENOMIC DNA]</scope>
    <source>
        <strain evidence="20 21">DSM 20183</strain>
    </source>
</reference>
<feature type="active site" description="Nucleophile" evidence="17">
    <location>
        <position position="334"/>
    </location>
</feature>
<dbReference type="HAMAP" id="MF_00179">
    <property type="entry name" value="RibA"/>
    <property type="match status" value="1"/>
</dbReference>
<dbReference type="GO" id="GO:0005829">
    <property type="term" value="C:cytosol"/>
    <property type="evidence" value="ECO:0007669"/>
    <property type="project" value="TreeGrafter"/>
</dbReference>
<feature type="binding site" evidence="18">
    <location>
        <begin position="143"/>
        <end position="147"/>
    </location>
    <ligand>
        <name>D-ribulose 5-phosphate</name>
        <dbReference type="ChEBI" id="CHEBI:58121"/>
    </ligand>
</feature>
<proteinExistence type="inferred from homology"/>
<evidence type="ECO:0000256" key="12">
    <source>
        <dbReference type="ARBA" id="ARBA00022842"/>
    </source>
</evidence>
<feature type="binding site" evidence="17">
    <location>
        <position position="271"/>
    </location>
    <ligand>
        <name>Zn(2+)</name>
        <dbReference type="ChEBI" id="CHEBI:29105"/>
        <note>catalytic</note>
    </ligand>
</feature>
<comment type="catalytic activity">
    <reaction evidence="16 17">
        <text>GTP + 4 H2O = 2,5-diamino-6-hydroxy-4-(5-phosphoribosylamino)-pyrimidine + formate + 2 phosphate + 3 H(+)</text>
        <dbReference type="Rhea" id="RHEA:23704"/>
        <dbReference type="ChEBI" id="CHEBI:15377"/>
        <dbReference type="ChEBI" id="CHEBI:15378"/>
        <dbReference type="ChEBI" id="CHEBI:15740"/>
        <dbReference type="ChEBI" id="CHEBI:37565"/>
        <dbReference type="ChEBI" id="CHEBI:43474"/>
        <dbReference type="ChEBI" id="CHEBI:58614"/>
        <dbReference type="EC" id="3.5.4.25"/>
    </reaction>
</comment>
<dbReference type="InterPro" id="IPR017945">
    <property type="entry name" value="DHBP_synth_RibB-like_a/b_dom"/>
</dbReference>
<dbReference type="EC" id="4.1.99.12" evidence="18"/>
<dbReference type="Pfam" id="PF00925">
    <property type="entry name" value="GTP_cyclohydro2"/>
    <property type="match status" value="1"/>
</dbReference>
<comment type="similarity">
    <text evidence="17">Belongs to the GTP cyclohydrolase II family.</text>
</comment>
<dbReference type="NCBIfam" id="TIGR00506">
    <property type="entry name" value="ribB"/>
    <property type="match status" value="1"/>
</dbReference>
<feature type="binding site" evidence="18">
    <location>
        <position position="36"/>
    </location>
    <ligand>
        <name>D-ribulose 5-phosphate</name>
        <dbReference type="ChEBI" id="CHEBI:58121"/>
    </ligand>
</feature>
<feature type="binding site" evidence="18">
    <location>
        <position position="32"/>
    </location>
    <ligand>
        <name>Mg(2+)</name>
        <dbReference type="ChEBI" id="CHEBI:18420"/>
        <label>1</label>
    </ligand>
</feature>
<comment type="subunit">
    <text evidence="18">Homodimer.</text>
</comment>
<dbReference type="UniPathway" id="UPA00275">
    <property type="reaction ID" value="UER00399"/>
</dbReference>
<keyword evidence="21" id="KW-1185">Reference proteome</keyword>
<dbReference type="PATRIC" id="fig|1423811.3.peg.1469"/>
<dbReference type="InterPro" id="IPR000422">
    <property type="entry name" value="DHBP_synthase_RibB"/>
</dbReference>
<dbReference type="AlphaFoldDB" id="A0A0R1J2H2"/>
<keyword evidence="7 18" id="KW-0686">Riboflavin biosynthesis</keyword>
<dbReference type="PANTHER" id="PTHR21327">
    <property type="entry name" value="GTP CYCLOHYDROLASE II-RELATED"/>
    <property type="match status" value="1"/>
</dbReference>
<comment type="pathway">
    <text evidence="4 17">Cofactor biosynthesis; riboflavin biosynthesis; 5-amino-6-(D-ribitylamino)uracil from GTP: step 1/4.</text>
</comment>
<evidence type="ECO:0000313" key="21">
    <source>
        <dbReference type="Proteomes" id="UP000050929"/>
    </source>
</evidence>
<comment type="function">
    <text evidence="3 18">Catalyzes the conversion of D-ribulose 5-phosphate to formate and 3,4-dihydroxy-2-butanone 4-phosphate.</text>
</comment>
<dbReference type="NCBIfam" id="TIGR00505">
    <property type="entry name" value="ribA"/>
    <property type="match status" value="1"/>
</dbReference>
<dbReference type="Gene3D" id="3.40.50.10990">
    <property type="entry name" value="GTP cyclohydrolase II"/>
    <property type="match status" value="1"/>
</dbReference>
<dbReference type="CDD" id="cd00641">
    <property type="entry name" value="GTP_cyclohydro2"/>
    <property type="match status" value="1"/>
</dbReference>
<comment type="similarity">
    <text evidence="6">In the N-terminal section; belongs to the DHBP synthase family.</text>
</comment>
<dbReference type="FunFam" id="3.40.50.10990:FF:000002">
    <property type="entry name" value="GTP cyclohydrolase-2"/>
    <property type="match status" value="1"/>
</dbReference>
<evidence type="ECO:0000256" key="3">
    <source>
        <dbReference type="ARBA" id="ARBA00002284"/>
    </source>
</evidence>
<feature type="binding site" evidence="17">
    <location>
        <begin position="298"/>
        <end position="300"/>
    </location>
    <ligand>
        <name>GTP</name>
        <dbReference type="ChEBI" id="CHEBI:37565"/>
    </ligand>
</feature>
<feature type="binding site" evidence="18">
    <location>
        <begin position="31"/>
        <end position="32"/>
    </location>
    <ligand>
        <name>D-ribulose 5-phosphate</name>
        <dbReference type="ChEBI" id="CHEBI:58121"/>
    </ligand>
</feature>
<feature type="binding site" evidence="17">
    <location>
        <begin position="255"/>
        <end position="259"/>
    </location>
    <ligand>
        <name>GTP</name>
        <dbReference type="ChEBI" id="CHEBI:37565"/>
    </ligand>
</feature>
<dbReference type="FunFam" id="3.90.870.10:FF:000001">
    <property type="entry name" value="Riboflavin biosynthesis protein RibBA"/>
    <property type="match status" value="1"/>
</dbReference>
<organism evidence="20 21">
    <name type="scientific">Companilactobacillus tucceti DSM 20183</name>
    <dbReference type="NCBI Taxonomy" id="1423811"/>
    <lineage>
        <taxon>Bacteria</taxon>
        <taxon>Bacillati</taxon>
        <taxon>Bacillota</taxon>
        <taxon>Bacilli</taxon>
        <taxon>Lactobacillales</taxon>
        <taxon>Lactobacillaceae</taxon>
        <taxon>Companilactobacillus</taxon>
    </lineage>
</organism>
<feature type="binding site" evidence="17">
    <location>
        <position position="276"/>
    </location>
    <ligand>
        <name>GTP</name>
        <dbReference type="ChEBI" id="CHEBI:37565"/>
    </ligand>
</feature>
<feature type="binding site" evidence="17">
    <location>
        <position position="273"/>
    </location>
    <ligand>
        <name>Zn(2+)</name>
        <dbReference type="ChEBI" id="CHEBI:29105"/>
        <note>catalytic</note>
    </ligand>
</feature>
<evidence type="ECO:0000256" key="11">
    <source>
        <dbReference type="ARBA" id="ARBA00022833"/>
    </source>
</evidence>
<comment type="pathway">
    <text evidence="5 18">Cofactor biosynthesis; riboflavin biosynthesis; 2-hydroxy-3-oxobutyl phosphate from D-ribulose 5-phosphate: step 1/1.</text>
</comment>
<feature type="site" description="Essential for catalytic activity" evidence="18">
    <location>
        <position position="129"/>
    </location>
</feature>
<dbReference type="PANTHER" id="PTHR21327:SF18">
    <property type="entry name" value="3,4-DIHYDROXY-2-BUTANONE 4-PHOSPHATE SYNTHASE"/>
    <property type="match status" value="1"/>
</dbReference>
<evidence type="ECO:0000256" key="5">
    <source>
        <dbReference type="ARBA" id="ARBA00004904"/>
    </source>
</evidence>
<evidence type="ECO:0000256" key="13">
    <source>
        <dbReference type="ARBA" id="ARBA00023134"/>
    </source>
</evidence>
<evidence type="ECO:0000256" key="9">
    <source>
        <dbReference type="ARBA" id="ARBA00022741"/>
    </source>
</evidence>
<keyword evidence="9 17" id="KW-0547">Nucleotide-binding</keyword>
<dbReference type="NCBIfam" id="NF001591">
    <property type="entry name" value="PRK00393.1"/>
    <property type="match status" value="1"/>
</dbReference>
<comment type="cofactor">
    <cofactor evidence="2">
        <name>Mn(2+)</name>
        <dbReference type="ChEBI" id="CHEBI:29035"/>
    </cofactor>
</comment>
<keyword evidence="11 17" id="KW-0862">Zinc</keyword>
<sequence length="404" mass="44556">MSKNEVIKRVESAIKELKQGHLVVVADSVDREGEGDMIGLADFVTPQSVNLMISQAKGLLCAPMSQQVAQRLSLEPMVSHGTDAFGTAFTITVDAKTTSTGISAYDRADTIKTLADPESNWERFYHPGHIFPLIAKEGGVKVRGGHTEAAVDLAKLAGATPVAYICEIVKDNGKMARTKDLQLLAEQNELQFLTISDILNYREYQDNLDIKPYSTVDLPTAYGHFKLQAFGDGIKEPSLLISKGDITGEEPLLVRVHSECLTSDALGSLRCDCGPQLQESLRRIEKQGRGAVVYLRQEGRGIGLTNKLRAYHLQDQGLDTVEANHVLGLPADARRYDLAAKILKSKGVRQVKLMTNNPDKIDQLQESGIEVVERIPLEVGLTKENQTYLKTKKEKFHHILNEVN</sequence>
<evidence type="ECO:0000256" key="4">
    <source>
        <dbReference type="ARBA" id="ARBA00004853"/>
    </source>
</evidence>
<keyword evidence="8 18" id="KW-0479">Metal-binding</keyword>
<evidence type="ECO:0000256" key="10">
    <source>
        <dbReference type="ARBA" id="ARBA00022801"/>
    </source>
</evidence>
<dbReference type="GO" id="GO:0008270">
    <property type="term" value="F:zinc ion binding"/>
    <property type="evidence" value="ECO:0007669"/>
    <property type="project" value="UniProtKB-UniRule"/>
</dbReference>
<comment type="function">
    <text evidence="17">Catalyzes the conversion of GTP to 2,5-diamino-6-ribosylamino-4(3H)-pyrimidinone 5'-phosphate (DARP), formate and pyrophosphate.</text>
</comment>
<comment type="cofactor">
    <cofactor evidence="18">
        <name>Mg(2+)</name>
        <dbReference type="ChEBI" id="CHEBI:18420"/>
    </cofactor>
    <cofactor evidence="18">
        <name>Mn(2+)</name>
        <dbReference type="ChEBI" id="CHEBI:29035"/>
    </cofactor>
    <text evidence="18">Binds 2 divalent metal cations per subunit. Magnesium or manganese.</text>
</comment>
<keyword evidence="10 17" id="KW-0378">Hydrolase</keyword>
<protein>
    <recommendedName>
        <fullName evidence="17 18">Multifunctional fusion protein</fullName>
    </recommendedName>
    <domain>
        <recommendedName>
            <fullName evidence="17">GTP cyclohydrolase-2</fullName>
            <ecNumber evidence="17">3.5.4.25</ecNumber>
        </recommendedName>
        <alternativeName>
            <fullName evidence="17">GTP cyclohydrolase II</fullName>
        </alternativeName>
    </domain>
    <domain>
        <recommendedName>
            <fullName evidence="18">3,4-dihydroxy-2-butanone 4-phosphate synthase</fullName>
            <shortName evidence="18">DHBP synthase</shortName>
            <ecNumber evidence="18">4.1.99.12</ecNumber>
        </recommendedName>
    </domain>
</protein>
<evidence type="ECO:0000256" key="14">
    <source>
        <dbReference type="ARBA" id="ARBA00023211"/>
    </source>
</evidence>
<dbReference type="EC" id="3.5.4.25" evidence="17"/>
<evidence type="ECO:0000256" key="8">
    <source>
        <dbReference type="ARBA" id="ARBA00022723"/>
    </source>
</evidence>
<gene>
    <name evidence="17" type="primary">ribA</name>
    <name evidence="18" type="synonym">ribB</name>
    <name evidence="20" type="ORF">FC72_GL001446</name>
</gene>
<dbReference type="GO" id="GO:0008686">
    <property type="term" value="F:3,4-dihydroxy-2-butanone-4-phosphate synthase activity"/>
    <property type="evidence" value="ECO:0007669"/>
    <property type="project" value="UniProtKB-UniRule"/>
</dbReference>
<dbReference type="SUPFAM" id="SSF142695">
    <property type="entry name" value="RibA-like"/>
    <property type="match status" value="1"/>
</dbReference>
<feature type="binding site" evidence="17">
    <location>
        <position position="320"/>
    </location>
    <ligand>
        <name>GTP</name>
        <dbReference type="ChEBI" id="CHEBI:37565"/>
    </ligand>
</feature>
<feature type="binding site" evidence="18">
    <location>
        <position position="32"/>
    </location>
    <ligand>
        <name>Mg(2+)</name>
        <dbReference type="ChEBI" id="CHEBI:18420"/>
        <label>2</label>
    </ligand>
</feature>
<dbReference type="SUPFAM" id="SSF55821">
    <property type="entry name" value="YrdC/RibB"/>
    <property type="match status" value="1"/>
</dbReference>
<dbReference type="GO" id="GO:0030145">
    <property type="term" value="F:manganese ion binding"/>
    <property type="evidence" value="ECO:0007669"/>
    <property type="project" value="UniProtKB-UniRule"/>
</dbReference>
<dbReference type="GO" id="GO:0009231">
    <property type="term" value="P:riboflavin biosynthetic process"/>
    <property type="evidence" value="ECO:0007669"/>
    <property type="project" value="UniProtKB-UniRule"/>
</dbReference>
<feature type="binding site" evidence="17">
    <location>
        <position position="360"/>
    </location>
    <ligand>
        <name>GTP</name>
        <dbReference type="ChEBI" id="CHEBI:37565"/>
    </ligand>
</feature>
<keyword evidence="12 18" id="KW-0460">Magnesium</keyword>
<keyword evidence="15 18" id="KW-0456">Lyase</keyword>
<evidence type="ECO:0000259" key="19">
    <source>
        <dbReference type="Pfam" id="PF00925"/>
    </source>
</evidence>
<name>A0A0R1J2H2_9LACO</name>
<dbReference type="Pfam" id="PF00926">
    <property type="entry name" value="DHBP_synthase"/>
    <property type="match status" value="1"/>
</dbReference>
<evidence type="ECO:0000256" key="16">
    <source>
        <dbReference type="ARBA" id="ARBA00049295"/>
    </source>
</evidence>
<dbReference type="STRING" id="1423811.FC72_GL001446"/>
<comment type="catalytic activity">
    <reaction evidence="1 18">
        <text>D-ribulose 5-phosphate = (2S)-2-hydroxy-3-oxobutyl phosphate + formate + H(+)</text>
        <dbReference type="Rhea" id="RHEA:18457"/>
        <dbReference type="ChEBI" id="CHEBI:15378"/>
        <dbReference type="ChEBI" id="CHEBI:15740"/>
        <dbReference type="ChEBI" id="CHEBI:58121"/>
        <dbReference type="ChEBI" id="CHEBI:58830"/>
        <dbReference type="EC" id="4.1.99.12"/>
    </reaction>
</comment>
<evidence type="ECO:0000256" key="1">
    <source>
        <dbReference type="ARBA" id="ARBA00000141"/>
    </source>
</evidence>
<evidence type="ECO:0000256" key="18">
    <source>
        <dbReference type="HAMAP-Rule" id="MF_00180"/>
    </source>
</evidence>
<evidence type="ECO:0000256" key="15">
    <source>
        <dbReference type="ARBA" id="ARBA00023239"/>
    </source>
</evidence>
<comment type="similarity">
    <text evidence="18">Belongs to the DHBP synthase family.</text>
</comment>
<evidence type="ECO:0000256" key="2">
    <source>
        <dbReference type="ARBA" id="ARBA00001936"/>
    </source>
</evidence>
<keyword evidence="14 18" id="KW-0464">Manganese</keyword>
<dbReference type="GO" id="GO:0000287">
    <property type="term" value="F:magnesium ion binding"/>
    <property type="evidence" value="ECO:0007669"/>
    <property type="project" value="UniProtKB-UniRule"/>
</dbReference>
<keyword evidence="13 17" id="KW-0342">GTP-binding</keyword>
<dbReference type="OrthoDB" id="9793111at2"/>
<dbReference type="InterPro" id="IPR000926">
    <property type="entry name" value="RibA"/>
</dbReference>
<dbReference type="Proteomes" id="UP000050929">
    <property type="component" value="Unassembled WGS sequence"/>
</dbReference>
<evidence type="ECO:0000313" key="20">
    <source>
        <dbReference type="EMBL" id="KRK65375.1"/>
    </source>
</evidence>
<feature type="binding site" evidence="18">
    <location>
        <position position="146"/>
    </location>
    <ligand>
        <name>Mg(2+)</name>
        <dbReference type="ChEBI" id="CHEBI:18420"/>
        <label>2</label>
    </ligand>
</feature>
<evidence type="ECO:0000256" key="6">
    <source>
        <dbReference type="ARBA" id="ARBA00005520"/>
    </source>
</evidence>
<comment type="cofactor">
    <cofactor evidence="17">
        <name>Zn(2+)</name>
        <dbReference type="ChEBI" id="CHEBI:29105"/>
    </cofactor>
    <text evidence="17">Binds 1 zinc ion per subunit.</text>
</comment>
<comment type="caution">
    <text evidence="20">The sequence shown here is derived from an EMBL/GenBank/DDBJ whole genome shotgun (WGS) entry which is preliminary data.</text>
</comment>
<feature type="binding site" evidence="17">
    <location>
        <position position="355"/>
    </location>
    <ligand>
        <name>GTP</name>
        <dbReference type="ChEBI" id="CHEBI:37565"/>
    </ligand>
</feature>
<accession>A0A0R1J2H2</accession>
<feature type="site" description="Essential for catalytic activity" evidence="18">
    <location>
        <position position="167"/>
    </location>
</feature>
<dbReference type="PIRSF" id="PIRSF001259">
    <property type="entry name" value="RibA"/>
    <property type="match status" value="1"/>
</dbReference>
<dbReference type="GO" id="GO:0005525">
    <property type="term" value="F:GTP binding"/>
    <property type="evidence" value="ECO:0007669"/>
    <property type="project" value="UniProtKB-KW"/>
</dbReference>
<dbReference type="Gene3D" id="3.90.870.10">
    <property type="entry name" value="DHBP synthase"/>
    <property type="match status" value="1"/>
</dbReference>
<feature type="binding site" evidence="17">
    <location>
        <position position="260"/>
    </location>
    <ligand>
        <name>Zn(2+)</name>
        <dbReference type="ChEBI" id="CHEBI:29105"/>
        <note>catalytic</note>
    </ligand>
</feature>
<evidence type="ECO:0000256" key="7">
    <source>
        <dbReference type="ARBA" id="ARBA00022619"/>
    </source>
</evidence>
<dbReference type="InterPro" id="IPR032677">
    <property type="entry name" value="GTP_cyclohydro_II"/>
</dbReference>
<dbReference type="HAMAP" id="MF_00180">
    <property type="entry name" value="RibB"/>
    <property type="match status" value="1"/>
</dbReference>